<feature type="domain" description="HTH APSES-type" evidence="2">
    <location>
        <begin position="48"/>
        <end position="160"/>
    </location>
</feature>
<comment type="caution">
    <text evidence="3">The sequence shown here is derived from an EMBL/GenBank/DDBJ whole genome shotgun (WGS) entry which is preliminary data.</text>
</comment>
<feature type="compositionally biased region" description="Low complexity" evidence="1">
    <location>
        <begin position="294"/>
        <end position="306"/>
    </location>
</feature>
<dbReference type="SUPFAM" id="SSF54616">
    <property type="entry name" value="DNA-binding domain of Mlu1-box binding protein MBP1"/>
    <property type="match status" value="1"/>
</dbReference>
<sequence>MALGNSRFASMSSGLLLDPLPSPSADHPTNGKPYTPFPSPDHHVTKARYITSNDPRGYIPVYEYPLNGQWIMLDMDDGYILWTGIWKALGNSKADIVKIIDSQPDLAAQLRRVRGGYLKIQGTWMPYEIALRLARRVAWPIRYDLVPLFGPTFPSSCLPPDDPGYGQIAKPGTGKRRARRNPPTEMPLDSKHDWTVFSPGDPGPPTMGPPSSRSTLVMSHTFATQSGRHIDAITAHGVHGQSDSPVILHVPYVERPHLSPTSSAANGFLHGAAARKLSPTLDSAGLRYSPYPSPLSSTSSRFSASSQGTMELSPTSSQRSVGETIKLPPICPPSRRDSEDRSSFQLPPISSMDNLREAQCGEPMAVLRRLQSPDEDEDVDMDRDPHPRAQARRALSSEHLAQRRHSLTAELLHKSSEPSFSSRNSTPRSPSSALAALPSSSSSSSSYLSHSRHEHDHYQSRSTVDPPPSSSRFPDFDSHGARRASHDDRPTRSASPPSYPGSSRDQGDQDRFDERERYTTREQAYRRQERPPSPPRSTSSDSAKAESVSPAESAKSGWRPW</sequence>
<dbReference type="GO" id="GO:0033309">
    <property type="term" value="C:SBF transcription complex"/>
    <property type="evidence" value="ECO:0007669"/>
    <property type="project" value="TreeGrafter"/>
</dbReference>
<feature type="compositionally biased region" description="Basic and acidic residues" evidence="1">
    <location>
        <begin position="474"/>
        <end position="491"/>
    </location>
</feature>
<name>A0A2G8S2Z6_9APHY</name>
<proteinExistence type="predicted"/>
<dbReference type="Proteomes" id="UP000230002">
    <property type="component" value="Unassembled WGS sequence"/>
</dbReference>
<feature type="region of interest" description="Disordered" evidence="1">
    <location>
        <begin position="160"/>
        <end position="195"/>
    </location>
</feature>
<accession>A0A2G8S2Z6</accession>
<dbReference type="InterPro" id="IPR003163">
    <property type="entry name" value="Tscrpt_reg_HTH_APSES-type"/>
</dbReference>
<feature type="compositionally biased region" description="Basic and acidic residues" evidence="1">
    <location>
        <begin position="505"/>
        <end position="530"/>
    </location>
</feature>
<dbReference type="PROSITE" id="PS51299">
    <property type="entry name" value="HTH_APSES"/>
    <property type="match status" value="1"/>
</dbReference>
<evidence type="ECO:0000313" key="3">
    <source>
        <dbReference type="EMBL" id="PIL28107.1"/>
    </source>
</evidence>
<evidence type="ECO:0000313" key="4">
    <source>
        <dbReference type="Proteomes" id="UP000230002"/>
    </source>
</evidence>
<dbReference type="PANTHER" id="PTHR43828">
    <property type="entry name" value="ASPARAGINASE"/>
    <property type="match status" value="1"/>
</dbReference>
<evidence type="ECO:0000259" key="2">
    <source>
        <dbReference type="PROSITE" id="PS51299"/>
    </source>
</evidence>
<feature type="region of interest" description="Disordered" evidence="1">
    <location>
        <begin position="19"/>
        <end position="40"/>
    </location>
</feature>
<organism evidence="3 4">
    <name type="scientific">Ganoderma sinense ZZ0214-1</name>
    <dbReference type="NCBI Taxonomy" id="1077348"/>
    <lineage>
        <taxon>Eukaryota</taxon>
        <taxon>Fungi</taxon>
        <taxon>Dikarya</taxon>
        <taxon>Basidiomycota</taxon>
        <taxon>Agaricomycotina</taxon>
        <taxon>Agaricomycetes</taxon>
        <taxon>Polyporales</taxon>
        <taxon>Polyporaceae</taxon>
        <taxon>Ganoderma</taxon>
    </lineage>
</organism>
<keyword evidence="4" id="KW-1185">Reference proteome</keyword>
<dbReference type="InterPro" id="IPR036887">
    <property type="entry name" value="HTH_APSES_sf"/>
</dbReference>
<dbReference type="InterPro" id="IPR051642">
    <property type="entry name" value="SWI6-like"/>
</dbReference>
<dbReference type="EMBL" id="AYKW01000028">
    <property type="protein sequence ID" value="PIL28107.1"/>
    <property type="molecule type" value="Genomic_DNA"/>
</dbReference>
<feature type="compositionally biased region" description="Polar residues" evidence="1">
    <location>
        <begin position="307"/>
        <end position="321"/>
    </location>
</feature>
<feature type="region of interest" description="Disordered" evidence="1">
    <location>
        <begin position="370"/>
        <end position="561"/>
    </location>
</feature>
<feature type="region of interest" description="Disordered" evidence="1">
    <location>
        <begin position="292"/>
        <end position="358"/>
    </location>
</feature>
<dbReference type="Gene3D" id="3.10.260.10">
    <property type="entry name" value="Transcription regulator HTH, APSES-type DNA-binding domain"/>
    <property type="match status" value="1"/>
</dbReference>
<reference evidence="3 4" key="1">
    <citation type="journal article" date="2015" name="Sci. Rep.">
        <title>Chromosome-level genome map provides insights into diverse defense mechanisms in the medicinal fungus Ganoderma sinense.</title>
        <authorList>
            <person name="Zhu Y."/>
            <person name="Xu J."/>
            <person name="Sun C."/>
            <person name="Zhou S."/>
            <person name="Xu H."/>
            <person name="Nelson D.R."/>
            <person name="Qian J."/>
            <person name="Song J."/>
            <person name="Luo H."/>
            <person name="Xiang L."/>
            <person name="Li Y."/>
            <person name="Xu Z."/>
            <person name="Ji A."/>
            <person name="Wang L."/>
            <person name="Lu S."/>
            <person name="Hayward A."/>
            <person name="Sun W."/>
            <person name="Li X."/>
            <person name="Schwartz D.C."/>
            <person name="Wang Y."/>
            <person name="Chen S."/>
        </authorList>
    </citation>
    <scope>NUCLEOTIDE SEQUENCE [LARGE SCALE GENOMIC DNA]</scope>
    <source>
        <strain evidence="3 4">ZZ0214-1</strain>
    </source>
</reference>
<dbReference type="AlphaFoldDB" id="A0A2G8S2Z6"/>
<dbReference type="GO" id="GO:0000981">
    <property type="term" value="F:DNA-binding transcription factor activity, RNA polymerase II-specific"/>
    <property type="evidence" value="ECO:0007669"/>
    <property type="project" value="UniProtKB-ARBA"/>
</dbReference>
<dbReference type="OrthoDB" id="5562739at2759"/>
<feature type="compositionally biased region" description="Low complexity" evidence="1">
    <location>
        <begin position="418"/>
        <end position="449"/>
    </location>
</feature>
<dbReference type="GO" id="GO:0030907">
    <property type="term" value="C:MBF transcription complex"/>
    <property type="evidence" value="ECO:0007669"/>
    <property type="project" value="TreeGrafter"/>
</dbReference>
<protein>
    <submittedName>
        <fullName evidence="3">Transcription factor</fullName>
    </submittedName>
</protein>
<dbReference type="STRING" id="1077348.A0A2G8S2Z6"/>
<dbReference type="PANTHER" id="PTHR43828:SF5">
    <property type="entry name" value="TRANSCRIPTIONAL REPRESSOR XBP1"/>
    <property type="match status" value="1"/>
</dbReference>
<feature type="compositionally biased region" description="Polar residues" evidence="1">
    <location>
        <begin position="492"/>
        <end position="504"/>
    </location>
</feature>
<dbReference type="GO" id="GO:0003677">
    <property type="term" value="F:DNA binding"/>
    <property type="evidence" value="ECO:0007669"/>
    <property type="project" value="InterPro"/>
</dbReference>
<gene>
    <name evidence="3" type="ORF">GSI_09758</name>
</gene>
<evidence type="ECO:0000256" key="1">
    <source>
        <dbReference type="SAM" id="MobiDB-lite"/>
    </source>
</evidence>